<feature type="region of interest" description="Disordered" evidence="1">
    <location>
        <begin position="469"/>
        <end position="493"/>
    </location>
</feature>
<feature type="signal peptide" evidence="2">
    <location>
        <begin position="1"/>
        <end position="21"/>
    </location>
</feature>
<keyword evidence="5" id="KW-1185">Reference proteome</keyword>
<evidence type="ECO:0000313" key="5">
    <source>
        <dbReference type="Proteomes" id="UP000658258"/>
    </source>
</evidence>
<dbReference type="Proteomes" id="UP000658258">
    <property type="component" value="Unassembled WGS sequence"/>
</dbReference>
<organism evidence="4 5">
    <name type="scientific">Roseivirga thermotolerans</name>
    <dbReference type="NCBI Taxonomy" id="1758176"/>
    <lineage>
        <taxon>Bacteria</taxon>
        <taxon>Pseudomonadati</taxon>
        <taxon>Bacteroidota</taxon>
        <taxon>Cytophagia</taxon>
        <taxon>Cytophagales</taxon>
        <taxon>Roseivirgaceae</taxon>
        <taxon>Roseivirga</taxon>
    </lineage>
</organism>
<dbReference type="Gene3D" id="3.10.620.30">
    <property type="match status" value="1"/>
</dbReference>
<dbReference type="Pfam" id="PF12969">
    <property type="entry name" value="DUF3857"/>
    <property type="match status" value="1"/>
</dbReference>
<proteinExistence type="predicted"/>
<name>A0ABQ3I4A0_9BACT</name>
<comment type="caution">
    <text evidence="4">The sequence shown here is derived from an EMBL/GenBank/DDBJ whole genome shotgun (WGS) entry which is preliminary data.</text>
</comment>
<dbReference type="EMBL" id="BNAG01000001">
    <property type="protein sequence ID" value="GHE53211.1"/>
    <property type="molecule type" value="Genomic_DNA"/>
</dbReference>
<evidence type="ECO:0000313" key="4">
    <source>
        <dbReference type="EMBL" id="GHE53211.1"/>
    </source>
</evidence>
<gene>
    <name evidence="4" type="ORF">GCM10011340_04560</name>
</gene>
<dbReference type="RefSeq" id="WP_189628565.1">
    <property type="nucleotide sequence ID" value="NZ_BNAG01000001.1"/>
</dbReference>
<sequence length="650" mass="74773">MLKRILAVMAFAGLFTLNLHAQIEEFEFGDVSVEDLAMTVYPKDSGAVAVYLLDKGYAFMVQSDLSMMLEVHVRIKILKEEGLEYGNVSLPYLRGQSEITKLKAATHNLVDGKVVTTDIKRRDWVDETINDDRRLKKLSFPDVKVGSIIEYSYSRKTGDIVNLPAWVFQTNIPVRYSEYKIDIPSFGIYQPNFQGYHPAAYVNNTSGVNHIVMKDVPALKREPYISTLENYRSKIDYEIKSINIPGYINKTYMTDWNDINKTLYESSQLGDVVYNTGPLRQIYPEEKGWTANKESLVEIFNYVRDHFKWNQRFAYGVVDRSKKLWEAAEGDNADINVTLAQFLTKAGFQVYPVVLSTRGHGYLKQFVPLVKQFNYMVICVDMDGERILLDATDKYRPYNVLPPRALNGEGLMVRKGGLEWIDLRTNNEMDSKTVSGQFRLNEDDVLEGKVEVNFYGLAASRIRKSVYEKKEKQNTTEEKEDEKTEEEDEIKDYEAGEIENAVLENESNPEKELVLKYDFTLEDNVNMIGDKIFLNPFIIKTVKENPFKLENRKFPVELPAPLMDTYLFQFKLPEGFEVEELPESQNLVLPDGGGKFMFISGVQGDEVQVMIRLQLAKTVYLPQEYAGLKELFNLIVMKQEQQIVLKKKAE</sequence>
<dbReference type="Gene3D" id="2.60.120.1130">
    <property type="match status" value="1"/>
</dbReference>
<reference evidence="5" key="1">
    <citation type="journal article" date="2019" name="Int. J. Syst. Evol. Microbiol.">
        <title>The Global Catalogue of Microorganisms (GCM) 10K type strain sequencing project: providing services to taxonomists for standard genome sequencing and annotation.</title>
        <authorList>
            <consortium name="The Broad Institute Genomics Platform"/>
            <consortium name="The Broad Institute Genome Sequencing Center for Infectious Disease"/>
            <person name="Wu L."/>
            <person name="Ma J."/>
        </authorList>
    </citation>
    <scope>NUCLEOTIDE SEQUENCE [LARGE SCALE GENOMIC DNA]</scope>
    <source>
        <strain evidence="5">CGMCC 1.15111</strain>
    </source>
</reference>
<protein>
    <recommendedName>
        <fullName evidence="3">DUF3857 domain-containing protein</fullName>
    </recommendedName>
</protein>
<evidence type="ECO:0000256" key="1">
    <source>
        <dbReference type="SAM" id="MobiDB-lite"/>
    </source>
</evidence>
<evidence type="ECO:0000259" key="3">
    <source>
        <dbReference type="Pfam" id="PF12969"/>
    </source>
</evidence>
<feature type="chain" id="PRO_5046219800" description="DUF3857 domain-containing protein" evidence="2">
    <location>
        <begin position="22"/>
        <end position="650"/>
    </location>
</feature>
<evidence type="ECO:0000256" key="2">
    <source>
        <dbReference type="SAM" id="SignalP"/>
    </source>
</evidence>
<dbReference type="Gene3D" id="2.60.40.3140">
    <property type="match status" value="1"/>
</dbReference>
<feature type="compositionally biased region" description="Acidic residues" evidence="1">
    <location>
        <begin position="478"/>
        <end position="493"/>
    </location>
</feature>
<accession>A0ABQ3I4A0</accession>
<feature type="domain" description="DUF3857" evidence="3">
    <location>
        <begin position="67"/>
        <end position="197"/>
    </location>
</feature>
<dbReference type="InterPro" id="IPR024618">
    <property type="entry name" value="DUF3857"/>
</dbReference>
<keyword evidence="2" id="KW-0732">Signal</keyword>